<proteinExistence type="predicted"/>
<accession>A0ABR1CDV3</accession>
<dbReference type="Proteomes" id="UP001303046">
    <property type="component" value="Unassembled WGS sequence"/>
</dbReference>
<gene>
    <name evidence="2" type="primary">Necator_chrII.g6485</name>
    <name evidence="2" type="ORF">RB195_018692</name>
</gene>
<reference evidence="2 3" key="1">
    <citation type="submission" date="2023-08" db="EMBL/GenBank/DDBJ databases">
        <title>A Necator americanus chromosomal reference genome.</title>
        <authorList>
            <person name="Ilik V."/>
            <person name="Petrzelkova K.J."/>
            <person name="Pardy F."/>
            <person name="Fuh T."/>
            <person name="Niatou-Singa F.S."/>
            <person name="Gouil Q."/>
            <person name="Baker L."/>
            <person name="Ritchie M.E."/>
            <person name="Jex A.R."/>
            <person name="Gazzola D."/>
            <person name="Li H."/>
            <person name="Toshio Fujiwara R."/>
            <person name="Zhan B."/>
            <person name="Aroian R.V."/>
            <person name="Pafco B."/>
            <person name="Schwarz E.M."/>
        </authorList>
    </citation>
    <scope>NUCLEOTIDE SEQUENCE [LARGE SCALE GENOMIC DNA]</scope>
    <source>
        <strain evidence="2 3">Aroian</strain>
        <tissue evidence="2">Whole animal</tissue>
    </source>
</reference>
<evidence type="ECO:0000256" key="1">
    <source>
        <dbReference type="SAM" id="MobiDB-lite"/>
    </source>
</evidence>
<keyword evidence="3" id="KW-1185">Reference proteome</keyword>
<comment type="caution">
    <text evidence="2">The sequence shown here is derived from an EMBL/GenBank/DDBJ whole genome shotgun (WGS) entry which is preliminary data.</text>
</comment>
<evidence type="ECO:0000313" key="3">
    <source>
        <dbReference type="Proteomes" id="UP001303046"/>
    </source>
</evidence>
<name>A0ABR1CDV3_NECAM</name>
<sequence>MASLYPGIMEEHQGHVSLRASHQRTSSRLQEESEVLKPPRSRSGMEMVIDDFYSDLFDSHVYFPPRHLREDGHVIPKVLPSEVRHAIMSVKNLTSPGRQDQA</sequence>
<dbReference type="EMBL" id="JAVFWL010000002">
    <property type="protein sequence ID" value="KAK6735630.1"/>
    <property type="molecule type" value="Genomic_DNA"/>
</dbReference>
<feature type="region of interest" description="Disordered" evidence="1">
    <location>
        <begin position="12"/>
        <end position="41"/>
    </location>
</feature>
<evidence type="ECO:0000313" key="2">
    <source>
        <dbReference type="EMBL" id="KAK6735630.1"/>
    </source>
</evidence>
<organism evidence="2 3">
    <name type="scientific">Necator americanus</name>
    <name type="common">Human hookworm</name>
    <dbReference type="NCBI Taxonomy" id="51031"/>
    <lineage>
        <taxon>Eukaryota</taxon>
        <taxon>Metazoa</taxon>
        <taxon>Ecdysozoa</taxon>
        <taxon>Nematoda</taxon>
        <taxon>Chromadorea</taxon>
        <taxon>Rhabditida</taxon>
        <taxon>Rhabditina</taxon>
        <taxon>Rhabditomorpha</taxon>
        <taxon>Strongyloidea</taxon>
        <taxon>Ancylostomatidae</taxon>
        <taxon>Bunostominae</taxon>
        <taxon>Necator</taxon>
    </lineage>
</organism>
<protein>
    <submittedName>
        <fullName evidence="2">Uncharacterized protein</fullName>
    </submittedName>
</protein>